<protein>
    <recommendedName>
        <fullName evidence="2">DUF2062 domain-containing protein</fullName>
    </recommendedName>
</protein>
<evidence type="ECO:0000256" key="1">
    <source>
        <dbReference type="SAM" id="Phobius"/>
    </source>
</evidence>
<feature type="domain" description="DUF2062" evidence="2">
    <location>
        <begin position="56"/>
        <end position="197"/>
    </location>
</feature>
<keyword evidence="1" id="KW-0472">Membrane</keyword>
<feature type="transmembrane region" description="Helical" evidence="1">
    <location>
        <begin position="79"/>
        <end position="105"/>
    </location>
</feature>
<dbReference type="PANTHER" id="PTHR40547:SF1">
    <property type="entry name" value="SLL0298 PROTEIN"/>
    <property type="match status" value="1"/>
</dbReference>
<dbReference type="AlphaFoldDB" id="A0A3B1BWM0"/>
<keyword evidence="1" id="KW-1133">Transmembrane helix</keyword>
<evidence type="ECO:0000313" key="3">
    <source>
        <dbReference type="EMBL" id="VAX16703.1"/>
    </source>
</evidence>
<reference evidence="3" key="1">
    <citation type="submission" date="2018-06" db="EMBL/GenBank/DDBJ databases">
        <authorList>
            <person name="Zhirakovskaya E."/>
        </authorList>
    </citation>
    <scope>NUCLEOTIDE SEQUENCE</scope>
</reference>
<gene>
    <name evidence="3" type="ORF">MNBD_NITROSPINAE02-1627</name>
</gene>
<proteinExistence type="predicted"/>
<dbReference type="InterPro" id="IPR018639">
    <property type="entry name" value="DUF2062"/>
</dbReference>
<evidence type="ECO:0000259" key="2">
    <source>
        <dbReference type="Pfam" id="PF09835"/>
    </source>
</evidence>
<sequence length="222" mass="25606">MAKYKALIGAVSRLARKKESRFKVWFAAHDKYERAKVKVKKMLPKKGHVEKSLAYRMFGSTLLREEFWSFDKEMLARGLALGMFVAFTPTIGFQMILVCILILLYPGNMPIALAACWITNPFTAPPIYYVEYKIGVWIMSITGFQAQKYIDMGDIAQMDDIYEVAGSMWIGSLFVSILAAIASYWLMYAFLNMERQIKFEKIMHFRGSREINGADREKDEDK</sequence>
<accession>A0A3B1BWM0</accession>
<dbReference type="Pfam" id="PF09835">
    <property type="entry name" value="DUF2062"/>
    <property type="match status" value="1"/>
</dbReference>
<dbReference type="EMBL" id="UOGE01000013">
    <property type="protein sequence ID" value="VAX16703.1"/>
    <property type="molecule type" value="Genomic_DNA"/>
</dbReference>
<name>A0A3B1BWM0_9ZZZZ</name>
<feature type="transmembrane region" description="Helical" evidence="1">
    <location>
        <begin position="168"/>
        <end position="191"/>
    </location>
</feature>
<organism evidence="3">
    <name type="scientific">hydrothermal vent metagenome</name>
    <dbReference type="NCBI Taxonomy" id="652676"/>
    <lineage>
        <taxon>unclassified sequences</taxon>
        <taxon>metagenomes</taxon>
        <taxon>ecological metagenomes</taxon>
    </lineage>
</organism>
<keyword evidence="1" id="KW-0812">Transmembrane</keyword>
<dbReference type="PANTHER" id="PTHR40547">
    <property type="entry name" value="SLL0298 PROTEIN"/>
    <property type="match status" value="1"/>
</dbReference>